<evidence type="ECO:0000256" key="7">
    <source>
        <dbReference type="ARBA" id="ARBA00023329"/>
    </source>
</evidence>
<dbReference type="eggNOG" id="KOG1654">
    <property type="taxonomic scope" value="Eukaryota"/>
</dbReference>
<feature type="lipid moiety-binding region" description="Phosphatidylserine amidated glycine; alternate" evidence="9">
    <location>
        <position position="132"/>
    </location>
</feature>
<keyword evidence="7" id="KW-0968">Cytoplasmic vesicle</keyword>
<dbReference type="GeneID" id="8851791"/>
<dbReference type="VEuPathDB" id="AmoebaDB:NAEGRDRAFT_80497"/>
<dbReference type="GO" id="GO:0012505">
    <property type="term" value="C:endomembrane system"/>
    <property type="evidence" value="ECO:0007669"/>
    <property type="project" value="UniProtKB-SubCell"/>
</dbReference>
<dbReference type="OrthoDB" id="6738456at2759"/>
<name>D2VM10_NAEGR</name>
<dbReference type="FunFam" id="3.10.20.90:FF:000149">
    <property type="entry name" value="microtubule-associated proteins 1A/1B light chain 3C"/>
    <property type="match status" value="1"/>
</dbReference>
<dbReference type="InterPro" id="IPR004241">
    <property type="entry name" value="Atg8-like"/>
</dbReference>
<evidence type="ECO:0000256" key="6">
    <source>
        <dbReference type="ARBA" id="ARBA00023288"/>
    </source>
</evidence>
<evidence type="ECO:0000256" key="4">
    <source>
        <dbReference type="ARBA" id="ARBA00023006"/>
    </source>
</evidence>
<keyword evidence="4 10" id="KW-0072">Autophagy</keyword>
<dbReference type="InterPro" id="IPR029071">
    <property type="entry name" value="Ubiquitin-like_domsf"/>
</dbReference>
<evidence type="ECO:0000256" key="8">
    <source>
        <dbReference type="ARBA" id="ARBA00037868"/>
    </source>
</evidence>
<keyword evidence="3" id="KW-0963">Cytoplasm</keyword>
<dbReference type="AlphaFoldDB" id="D2VM10"/>
<gene>
    <name evidence="11" type="ORF">NAEGRDRAFT_80497</name>
</gene>
<accession>D2VM10</accession>
<protein>
    <recommendedName>
        <fullName evidence="10">Autophagy-related protein</fullName>
    </recommendedName>
</protein>
<dbReference type="InParanoid" id="D2VM10"/>
<evidence type="ECO:0000256" key="9">
    <source>
        <dbReference type="PIRSR" id="PIRSR604241-50"/>
    </source>
</evidence>
<dbReference type="GO" id="GO:0005776">
    <property type="term" value="C:autophagosome"/>
    <property type="evidence" value="ECO:0007669"/>
    <property type="project" value="UniProtKB-SubCell"/>
</dbReference>
<reference evidence="11 12" key="1">
    <citation type="journal article" date="2010" name="Cell">
        <title>The genome of Naegleria gruberi illuminates early eukaryotic versatility.</title>
        <authorList>
            <person name="Fritz-Laylin L.K."/>
            <person name="Prochnik S.E."/>
            <person name="Ginger M.L."/>
            <person name="Dacks J.B."/>
            <person name="Carpenter M.L."/>
            <person name="Field M.C."/>
            <person name="Kuo A."/>
            <person name="Paredez A."/>
            <person name="Chapman J."/>
            <person name="Pham J."/>
            <person name="Shu S."/>
            <person name="Neupane R."/>
            <person name="Cipriano M."/>
            <person name="Mancuso J."/>
            <person name="Tu H."/>
            <person name="Salamov A."/>
            <person name="Lindquist E."/>
            <person name="Shapiro H."/>
            <person name="Lucas S."/>
            <person name="Grigoriev I.V."/>
            <person name="Cande W.Z."/>
            <person name="Fulton C."/>
            <person name="Rokhsar D.S."/>
            <person name="Dawson S.C."/>
        </authorList>
    </citation>
    <scope>NUCLEOTIDE SEQUENCE [LARGE SCALE GENOMIC DNA]</scope>
    <source>
        <strain evidence="11 12">NEG-M</strain>
    </source>
</reference>
<proteinExistence type="inferred from homology"/>
<sequence length="132" mass="15252">MDPNLIPSVKPITKTGKIFKEQKTLSERMEESKKVREKYSDRIPVICEKSSVEKDLPSIDKNKYLVPADLTVSQFVMVVRNRLSLNETTSLFFFVGRDVLLLQTDVMSNVYERYRDEDGFLYVTYSGQNTLG</sequence>
<dbReference type="STRING" id="5762.D2VM10"/>
<dbReference type="EMBL" id="GG738881">
    <property type="protein sequence ID" value="EFC42238.1"/>
    <property type="molecule type" value="Genomic_DNA"/>
</dbReference>
<dbReference type="GO" id="GO:0006950">
    <property type="term" value="P:response to stress"/>
    <property type="evidence" value="ECO:0007669"/>
    <property type="project" value="UniProtKB-ARBA"/>
</dbReference>
<comment type="similarity">
    <text evidence="2 10">Belongs to the ATG8 family.</text>
</comment>
<dbReference type="Proteomes" id="UP000006671">
    <property type="component" value="Unassembled WGS sequence"/>
</dbReference>
<keyword evidence="5" id="KW-0472">Membrane</keyword>
<keyword evidence="6 9" id="KW-0449">Lipoprotein</keyword>
<evidence type="ECO:0000256" key="5">
    <source>
        <dbReference type="ARBA" id="ARBA00023136"/>
    </source>
</evidence>
<evidence type="ECO:0000313" key="12">
    <source>
        <dbReference type="Proteomes" id="UP000006671"/>
    </source>
</evidence>
<comment type="subcellular location">
    <subcellularLocation>
        <location evidence="1">Cytoplasmic vesicle</location>
        <location evidence="1">Autophagosome</location>
    </subcellularLocation>
    <subcellularLocation>
        <location evidence="8">Endomembrane system</location>
        <topology evidence="8">Lipid-anchor</topology>
    </subcellularLocation>
</comment>
<dbReference type="GO" id="GO:0016236">
    <property type="term" value="P:macroautophagy"/>
    <property type="evidence" value="ECO:0007669"/>
    <property type="project" value="UniProtKB-ARBA"/>
</dbReference>
<dbReference type="PANTHER" id="PTHR10969">
    <property type="entry name" value="MICROTUBULE-ASSOCIATED PROTEINS 1A/1B LIGHT CHAIN 3-RELATED"/>
    <property type="match status" value="1"/>
</dbReference>
<dbReference type="SUPFAM" id="SSF54236">
    <property type="entry name" value="Ubiquitin-like"/>
    <property type="match status" value="1"/>
</dbReference>
<organism evidence="12">
    <name type="scientific">Naegleria gruberi</name>
    <name type="common">Amoeba</name>
    <dbReference type="NCBI Taxonomy" id="5762"/>
    <lineage>
        <taxon>Eukaryota</taxon>
        <taxon>Discoba</taxon>
        <taxon>Heterolobosea</taxon>
        <taxon>Tetramitia</taxon>
        <taxon>Eutetramitia</taxon>
        <taxon>Vahlkampfiidae</taxon>
        <taxon>Naegleria</taxon>
    </lineage>
</organism>
<dbReference type="Gene3D" id="3.10.20.90">
    <property type="entry name" value="Phosphatidylinositol 3-kinase Catalytic Subunit, Chain A, domain 1"/>
    <property type="match status" value="1"/>
</dbReference>
<evidence type="ECO:0000256" key="2">
    <source>
        <dbReference type="ARBA" id="ARBA00007293"/>
    </source>
</evidence>
<dbReference type="GO" id="GO:0031410">
    <property type="term" value="C:cytoplasmic vesicle"/>
    <property type="evidence" value="ECO:0007669"/>
    <property type="project" value="UniProtKB-KW"/>
</dbReference>
<dbReference type="Pfam" id="PF02991">
    <property type="entry name" value="ATG8"/>
    <property type="match status" value="1"/>
</dbReference>
<evidence type="ECO:0000256" key="10">
    <source>
        <dbReference type="RuleBase" id="RU004384"/>
    </source>
</evidence>
<evidence type="ECO:0000313" key="11">
    <source>
        <dbReference type="EMBL" id="EFC42238.1"/>
    </source>
</evidence>
<dbReference type="OMA" id="KNQIRAK"/>
<evidence type="ECO:0000256" key="1">
    <source>
        <dbReference type="ARBA" id="ARBA00004419"/>
    </source>
</evidence>
<dbReference type="KEGG" id="ngr:NAEGRDRAFT_80497"/>
<dbReference type="RefSeq" id="XP_002674982.1">
    <property type="nucleotide sequence ID" value="XM_002674936.1"/>
</dbReference>
<evidence type="ECO:0000256" key="3">
    <source>
        <dbReference type="ARBA" id="ARBA00022490"/>
    </source>
</evidence>
<keyword evidence="12" id="KW-1185">Reference proteome</keyword>